<dbReference type="InterPro" id="IPR038577">
    <property type="entry name" value="GT10-like_C_sf"/>
</dbReference>
<dbReference type="InterPro" id="IPR001503">
    <property type="entry name" value="Glyco_trans_10"/>
</dbReference>
<dbReference type="RefSeq" id="WP_052086353.1">
    <property type="nucleotide sequence ID" value="NZ_JRPE02000005.1"/>
</dbReference>
<dbReference type="Pfam" id="PF00852">
    <property type="entry name" value="Glyco_transf_10"/>
    <property type="match status" value="1"/>
</dbReference>
<evidence type="ECO:0000313" key="6">
    <source>
        <dbReference type="EMBL" id="TLD92648.1"/>
    </source>
</evidence>
<evidence type="ECO:0000259" key="5">
    <source>
        <dbReference type="Pfam" id="PF18025"/>
    </source>
</evidence>
<keyword evidence="3" id="KW-0808">Transferase</keyword>
<dbReference type="Proteomes" id="UP000029921">
    <property type="component" value="Unassembled WGS sequence"/>
</dbReference>
<evidence type="ECO:0000259" key="4">
    <source>
        <dbReference type="Pfam" id="PF00852"/>
    </source>
</evidence>
<dbReference type="InterPro" id="IPR055270">
    <property type="entry name" value="Glyco_tran_10_C"/>
</dbReference>
<dbReference type="AlphaFoldDB" id="A0A4U8T0I9"/>
<evidence type="ECO:0000256" key="3">
    <source>
        <dbReference type="ARBA" id="ARBA00022679"/>
    </source>
</evidence>
<reference evidence="6 7" key="1">
    <citation type="journal article" date="2014" name="Genome Announc.">
        <title>Draft genome sequences of eight enterohepatic helicobacter species isolated from both laboratory and wild rodents.</title>
        <authorList>
            <person name="Sheh A."/>
            <person name="Shen Z."/>
            <person name="Fox J.G."/>
        </authorList>
    </citation>
    <scope>NUCLEOTIDE SEQUENCE [LARGE SCALE GENOMIC DNA]</scope>
    <source>
        <strain evidence="6 7">MIT 96-1001</strain>
    </source>
</reference>
<comment type="caution">
    <text evidence="6">The sequence shown here is derived from an EMBL/GenBank/DDBJ whole genome shotgun (WGS) entry which is preliminary data.</text>
</comment>
<dbReference type="GO" id="GO:0016020">
    <property type="term" value="C:membrane"/>
    <property type="evidence" value="ECO:0007669"/>
    <property type="project" value="InterPro"/>
</dbReference>
<gene>
    <name evidence="6" type="ORF">LS74_004795</name>
</gene>
<keyword evidence="2" id="KW-0328">Glycosyltransferase</keyword>
<sequence>MQDIKKHIHIHFTDFGDMQGIQQKICYILQKHFIITFEKKNPQYLFYSVFGSEHIKYDCVRIFYTGENITPNFNICDYAIGFDHISFLDRYLRYPLYLFYEQDTAKAMNKHNNIDLSILQSKTRFCNFIVSNGNADPVRESVFRALSAFKKVDSGGKYLNNIGSPIADKFAFQSECRFSLCFENSSTPGYVTEKLIQAAAAQTIPIYWGDTQADKEICNGGGV</sequence>
<accession>A0A4U8T0I9</accession>
<dbReference type="SUPFAM" id="SSF53756">
    <property type="entry name" value="UDP-Glycosyltransferase/glycogen phosphorylase"/>
    <property type="match status" value="1"/>
</dbReference>
<dbReference type="Gene3D" id="3.40.50.11660">
    <property type="entry name" value="Glycosyl transferase family 10, C-terminal domain"/>
    <property type="match status" value="1"/>
</dbReference>
<dbReference type="PANTHER" id="PTHR11929:SF194">
    <property type="entry name" value="ALPHA-(1,3)-FUCOSYLTRANSFERASE 10"/>
    <property type="match status" value="1"/>
</dbReference>
<dbReference type="EMBL" id="JRPE02000005">
    <property type="protein sequence ID" value="TLD92648.1"/>
    <property type="molecule type" value="Genomic_DNA"/>
</dbReference>
<dbReference type="GO" id="GO:0008417">
    <property type="term" value="F:fucosyltransferase activity"/>
    <property type="evidence" value="ECO:0007669"/>
    <property type="project" value="InterPro"/>
</dbReference>
<dbReference type="PANTHER" id="PTHR11929">
    <property type="entry name" value="ALPHA- 1,3 -FUCOSYLTRANSFERASE"/>
    <property type="match status" value="1"/>
</dbReference>
<evidence type="ECO:0000313" key="7">
    <source>
        <dbReference type="Proteomes" id="UP000029921"/>
    </source>
</evidence>
<comment type="similarity">
    <text evidence="1">Belongs to the glycosyltransferase 10 family.</text>
</comment>
<organism evidence="6 7">
    <name type="scientific">Helicobacter magdeburgensis</name>
    <dbReference type="NCBI Taxonomy" id="471858"/>
    <lineage>
        <taxon>Bacteria</taxon>
        <taxon>Pseudomonadati</taxon>
        <taxon>Campylobacterota</taxon>
        <taxon>Epsilonproteobacteria</taxon>
        <taxon>Campylobacterales</taxon>
        <taxon>Helicobacteraceae</taxon>
        <taxon>Helicobacter</taxon>
    </lineage>
</organism>
<protein>
    <submittedName>
        <fullName evidence="6">Uncharacterized protein</fullName>
    </submittedName>
</protein>
<evidence type="ECO:0000256" key="2">
    <source>
        <dbReference type="ARBA" id="ARBA00022676"/>
    </source>
</evidence>
<name>A0A4U8T0I9_9HELI</name>
<evidence type="ECO:0000256" key="1">
    <source>
        <dbReference type="ARBA" id="ARBA00008919"/>
    </source>
</evidence>
<feature type="domain" description="Fucosyltransferase C-terminal" evidence="4">
    <location>
        <begin position="120"/>
        <end position="214"/>
    </location>
</feature>
<dbReference type="InterPro" id="IPR041058">
    <property type="entry name" value="FucT_N"/>
</dbReference>
<keyword evidence="7" id="KW-1185">Reference proteome</keyword>
<proteinExistence type="inferred from homology"/>
<feature type="domain" description="Alpha-(1,3)-fucosyltransferase FucT N-terminal" evidence="5">
    <location>
        <begin position="10"/>
        <end position="100"/>
    </location>
</feature>
<dbReference type="Pfam" id="PF18025">
    <property type="entry name" value="FucT_N"/>
    <property type="match status" value="1"/>
</dbReference>